<dbReference type="EMBL" id="LCMI01000004">
    <property type="protein sequence ID" value="KKU33419.1"/>
    <property type="molecule type" value="Genomic_DNA"/>
</dbReference>
<protein>
    <submittedName>
        <fullName evidence="2">Uncharacterized protein</fullName>
    </submittedName>
</protein>
<gene>
    <name evidence="2" type="ORF">UX47_C0004G0064</name>
</gene>
<name>A0A0G1PKS4_9BACT</name>
<dbReference type="PATRIC" id="fig|1618381.3.peg.470"/>
<evidence type="ECO:0000313" key="3">
    <source>
        <dbReference type="Proteomes" id="UP000034794"/>
    </source>
</evidence>
<feature type="region of interest" description="Disordered" evidence="1">
    <location>
        <begin position="208"/>
        <end position="303"/>
    </location>
</feature>
<organism evidence="2 3">
    <name type="scientific">Candidatus Collierbacteria bacterium GW2011_GWA2_46_26</name>
    <dbReference type="NCBI Taxonomy" id="1618381"/>
    <lineage>
        <taxon>Bacteria</taxon>
        <taxon>Candidatus Collieribacteriota</taxon>
    </lineage>
</organism>
<comment type="caution">
    <text evidence="2">The sequence shown here is derived from an EMBL/GenBank/DDBJ whole genome shotgun (WGS) entry which is preliminary data.</text>
</comment>
<feature type="compositionally biased region" description="Basic residues" evidence="1">
    <location>
        <begin position="288"/>
        <end position="303"/>
    </location>
</feature>
<proteinExistence type="predicted"/>
<feature type="compositionally biased region" description="Basic and acidic residues" evidence="1">
    <location>
        <begin position="264"/>
        <end position="287"/>
    </location>
</feature>
<dbReference type="AlphaFoldDB" id="A0A0G1PKS4"/>
<accession>A0A0G1PKS4</accession>
<reference evidence="2 3" key="1">
    <citation type="journal article" date="2015" name="Nature">
        <title>rRNA introns, odd ribosomes, and small enigmatic genomes across a large radiation of phyla.</title>
        <authorList>
            <person name="Brown C.T."/>
            <person name="Hug L.A."/>
            <person name="Thomas B.C."/>
            <person name="Sharon I."/>
            <person name="Castelle C.J."/>
            <person name="Singh A."/>
            <person name="Wilkins M.J."/>
            <person name="Williams K.H."/>
            <person name="Banfield J.F."/>
        </authorList>
    </citation>
    <scope>NUCLEOTIDE SEQUENCE [LARGE SCALE GENOMIC DNA]</scope>
</reference>
<feature type="compositionally biased region" description="Low complexity" evidence="1">
    <location>
        <begin position="213"/>
        <end position="230"/>
    </location>
</feature>
<evidence type="ECO:0000256" key="1">
    <source>
        <dbReference type="SAM" id="MobiDB-lite"/>
    </source>
</evidence>
<evidence type="ECO:0000313" key="2">
    <source>
        <dbReference type="EMBL" id="KKU33419.1"/>
    </source>
</evidence>
<feature type="compositionally biased region" description="Basic and acidic residues" evidence="1">
    <location>
        <begin position="238"/>
        <end position="251"/>
    </location>
</feature>
<sequence length="303" mass="33918">MTQPTAQPVRKPRHEDTVEEMVGKLTVRINGIEGHNDQKDMMWKDMQVLQDKGDRIGLIKLYGRIGQYIGRLADEAAAYQRYLAATEPVRVAWQTALDTWTNWVRAEDAKGHKGQEAMSRAQILDERPAFCVYVSIETRMANLWPEGKDDIQPLLADLDKLTFAVGNYVQAGWCHCGTPVEMITPKGEGKKSFIPSLCKVCYTTEPEPKVSSKKASAPQKPAAPQQSPEALKAAKRARQAEIEKNRQRELDDLQSLRPGQRQDGAAKKARDQKKEARKQGDDPDRQQSKKKGGKKKGSGAKPE</sequence>
<dbReference type="Proteomes" id="UP000034794">
    <property type="component" value="Unassembled WGS sequence"/>
</dbReference>